<dbReference type="Proteomes" id="UP001295444">
    <property type="component" value="Chromosome 01"/>
</dbReference>
<name>A0AAD1R076_PELCU</name>
<feature type="non-terminal residue" evidence="1">
    <location>
        <position position="96"/>
    </location>
</feature>
<accession>A0AAD1R076</accession>
<evidence type="ECO:0000313" key="2">
    <source>
        <dbReference type="Proteomes" id="UP001295444"/>
    </source>
</evidence>
<keyword evidence="2" id="KW-1185">Reference proteome</keyword>
<protein>
    <submittedName>
        <fullName evidence="1">Uncharacterized protein</fullName>
    </submittedName>
</protein>
<gene>
    <name evidence="1" type="ORF">PECUL_23A029195</name>
</gene>
<sequence>MEELVKALVQATTTQQDTNRVTVAQISSLMESHRQAVAAQQETNRLLATQIDCVMETQREDRVKLTSALQQTILSSVTTPTMDRGCRIRVTDFLHK</sequence>
<proteinExistence type="predicted"/>
<reference evidence="1" key="1">
    <citation type="submission" date="2022-03" db="EMBL/GenBank/DDBJ databases">
        <authorList>
            <person name="Alioto T."/>
            <person name="Alioto T."/>
            <person name="Gomez Garrido J."/>
        </authorList>
    </citation>
    <scope>NUCLEOTIDE SEQUENCE</scope>
</reference>
<evidence type="ECO:0000313" key="1">
    <source>
        <dbReference type="EMBL" id="CAH2220802.1"/>
    </source>
</evidence>
<dbReference type="EMBL" id="OW240912">
    <property type="protein sequence ID" value="CAH2220802.1"/>
    <property type="molecule type" value="Genomic_DNA"/>
</dbReference>
<organism evidence="1 2">
    <name type="scientific">Pelobates cultripes</name>
    <name type="common">Western spadefoot toad</name>
    <dbReference type="NCBI Taxonomy" id="61616"/>
    <lineage>
        <taxon>Eukaryota</taxon>
        <taxon>Metazoa</taxon>
        <taxon>Chordata</taxon>
        <taxon>Craniata</taxon>
        <taxon>Vertebrata</taxon>
        <taxon>Euteleostomi</taxon>
        <taxon>Amphibia</taxon>
        <taxon>Batrachia</taxon>
        <taxon>Anura</taxon>
        <taxon>Pelobatoidea</taxon>
        <taxon>Pelobatidae</taxon>
        <taxon>Pelobates</taxon>
    </lineage>
</organism>
<dbReference type="AlphaFoldDB" id="A0AAD1R076"/>